<comment type="subcellular location">
    <subcellularLocation>
        <location evidence="2">Chromosome</location>
        <location evidence="2">Centromere</location>
    </subcellularLocation>
    <subcellularLocation>
        <location evidence="1">Nucleus</location>
    </subcellularLocation>
</comment>
<keyword evidence="9" id="KW-1185">Reference proteome</keyword>
<sequence>MDPLAVIYNENQWRVNKVSPLFNLQYKEVKLKQYASSIKQALTSAVATEATSRFLVNIEGLPLLKYSNDDAPSIMITVTSTQEHKKKTAYNAIILSWGKSITLECAIHLPYMLERGEQKVGHIVKTALQNIFDCNIKDYNFTQFQLLQLGFNFLENDSSRSTDPFTLVYKTPQVDFKDKLTMAFEIGDIQGIWTSLKDETSNETDLVTMAYQTLQNQLFHMLTMDVSVLDICEVILPKAEVKFNGIVKMKTPELVNSLFTVLNKITDLCVF</sequence>
<protein>
    <recommendedName>
        <fullName evidence="4">Centromere protein L</fullName>
    </recommendedName>
</protein>
<evidence type="ECO:0000313" key="9">
    <source>
        <dbReference type="Proteomes" id="UP001497472"/>
    </source>
</evidence>
<dbReference type="InterPro" id="IPR025204">
    <property type="entry name" value="CENP-L"/>
</dbReference>
<evidence type="ECO:0000256" key="2">
    <source>
        <dbReference type="ARBA" id="ARBA00004584"/>
    </source>
</evidence>
<name>A0AAV1JRI7_9NEOP</name>
<dbReference type="Pfam" id="PF13092">
    <property type="entry name" value="CENP-L"/>
    <property type="match status" value="1"/>
</dbReference>
<evidence type="ECO:0000256" key="5">
    <source>
        <dbReference type="ARBA" id="ARBA00022454"/>
    </source>
</evidence>
<dbReference type="Proteomes" id="UP001497472">
    <property type="component" value="Unassembled WGS sequence"/>
</dbReference>
<dbReference type="PANTHER" id="PTHR31740">
    <property type="entry name" value="CENTROMERE PROTEIN L"/>
    <property type="match status" value="1"/>
</dbReference>
<dbReference type="GO" id="GO:0005634">
    <property type="term" value="C:nucleus"/>
    <property type="evidence" value="ECO:0007669"/>
    <property type="project" value="UniProtKB-SubCell"/>
</dbReference>
<evidence type="ECO:0000256" key="1">
    <source>
        <dbReference type="ARBA" id="ARBA00004123"/>
    </source>
</evidence>
<dbReference type="EMBL" id="CAVLEF010000130">
    <property type="protein sequence ID" value="CAK1551481.1"/>
    <property type="molecule type" value="Genomic_DNA"/>
</dbReference>
<dbReference type="PANTHER" id="PTHR31740:SF2">
    <property type="entry name" value="CENTROMERE PROTEIN L"/>
    <property type="match status" value="1"/>
</dbReference>
<evidence type="ECO:0000256" key="7">
    <source>
        <dbReference type="ARBA" id="ARBA00023328"/>
    </source>
</evidence>
<evidence type="ECO:0000256" key="4">
    <source>
        <dbReference type="ARBA" id="ARBA00016380"/>
    </source>
</evidence>
<gene>
    <name evidence="8" type="ORF">LNINA_LOCUS10614</name>
</gene>
<accession>A0AAV1JRI7</accession>
<comment type="similarity">
    <text evidence="3">Belongs to the CENP-L/IML3 family.</text>
</comment>
<evidence type="ECO:0000256" key="3">
    <source>
        <dbReference type="ARBA" id="ARBA00011060"/>
    </source>
</evidence>
<proteinExistence type="inferred from homology"/>
<comment type="caution">
    <text evidence="8">The sequence shown here is derived from an EMBL/GenBank/DDBJ whole genome shotgun (WGS) entry which is preliminary data.</text>
</comment>
<keyword evidence="5" id="KW-0158">Chromosome</keyword>
<evidence type="ECO:0000256" key="6">
    <source>
        <dbReference type="ARBA" id="ARBA00023242"/>
    </source>
</evidence>
<keyword evidence="7" id="KW-0137">Centromere</keyword>
<dbReference type="AlphaFoldDB" id="A0AAV1JRI7"/>
<evidence type="ECO:0000313" key="8">
    <source>
        <dbReference type="EMBL" id="CAK1551481.1"/>
    </source>
</evidence>
<dbReference type="GO" id="GO:0000775">
    <property type="term" value="C:chromosome, centromeric region"/>
    <property type="evidence" value="ECO:0007669"/>
    <property type="project" value="UniProtKB-SubCell"/>
</dbReference>
<reference evidence="8 9" key="1">
    <citation type="submission" date="2023-11" db="EMBL/GenBank/DDBJ databases">
        <authorList>
            <person name="Okamura Y."/>
        </authorList>
    </citation>
    <scope>NUCLEOTIDE SEQUENCE [LARGE SCALE GENOMIC DNA]</scope>
</reference>
<keyword evidence="6" id="KW-0539">Nucleus</keyword>
<organism evidence="8 9">
    <name type="scientific">Leptosia nina</name>
    <dbReference type="NCBI Taxonomy" id="320188"/>
    <lineage>
        <taxon>Eukaryota</taxon>
        <taxon>Metazoa</taxon>
        <taxon>Ecdysozoa</taxon>
        <taxon>Arthropoda</taxon>
        <taxon>Hexapoda</taxon>
        <taxon>Insecta</taxon>
        <taxon>Pterygota</taxon>
        <taxon>Neoptera</taxon>
        <taxon>Endopterygota</taxon>
        <taxon>Lepidoptera</taxon>
        <taxon>Glossata</taxon>
        <taxon>Ditrysia</taxon>
        <taxon>Papilionoidea</taxon>
        <taxon>Pieridae</taxon>
        <taxon>Pierinae</taxon>
        <taxon>Leptosia</taxon>
    </lineage>
</organism>